<feature type="domain" description="Ig-like" evidence="10">
    <location>
        <begin position="3"/>
        <end position="111"/>
    </location>
</feature>
<protein>
    <recommendedName>
        <fullName evidence="10">Ig-like domain-containing protein</fullName>
    </recommendedName>
</protein>
<evidence type="ECO:0000259" key="10">
    <source>
        <dbReference type="PROSITE" id="PS50835"/>
    </source>
</evidence>
<dbReference type="InterPro" id="IPR007110">
    <property type="entry name" value="Ig-like_dom"/>
</dbReference>
<comment type="caution">
    <text evidence="11">The sequence shown here is derived from an EMBL/GenBank/DDBJ whole genome shotgun (WGS) entry which is preliminary data.</text>
</comment>
<keyword evidence="4" id="KW-0391">Immunity</keyword>
<dbReference type="PROSITE" id="PS50835">
    <property type="entry name" value="IG_LIKE"/>
    <property type="match status" value="1"/>
</dbReference>
<keyword evidence="8" id="KW-0812">Transmembrane</keyword>
<dbReference type="InterPro" id="IPR036179">
    <property type="entry name" value="Ig-like_dom_sf"/>
</dbReference>
<dbReference type="AlphaFoldDB" id="A0A8T0A9K3"/>
<keyword evidence="2" id="KW-1003">Cell membrane</keyword>
<evidence type="ECO:0000313" key="12">
    <source>
        <dbReference type="Proteomes" id="UP000606274"/>
    </source>
</evidence>
<keyword evidence="7" id="KW-0325">Glycoprotein</keyword>
<reference evidence="11" key="1">
    <citation type="submission" date="2020-08" db="EMBL/GenBank/DDBJ databases">
        <title>Chromosome-level assembly of Southern catfish (Silurus meridionalis) provides insights into visual adaptation to the nocturnal and benthic lifestyles.</title>
        <authorList>
            <person name="Zhang Y."/>
            <person name="Wang D."/>
            <person name="Peng Z."/>
        </authorList>
    </citation>
    <scope>NUCLEOTIDE SEQUENCE</scope>
    <source>
        <strain evidence="11">SWU-2019-XX</strain>
        <tissue evidence="11">Muscle</tissue>
    </source>
</reference>
<keyword evidence="8" id="KW-1133">Transmembrane helix</keyword>
<dbReference type="GO" id="GO:0005886">
    <property type="term" value="C:plasma membrane"/>
    <property type="evidence" value="ECO:0007669"/>
    <property type="project" value="UniProtKB-SubCell"/>
</dbReference>
<evidence type="ECO:0000256" key="5">
    <source>
        <dbReference type="ARBA" id="ARBA00023136"/>
    </source>
</evidence>
<dbReference type="EMBL" id="JABFDY010000027">
    <property type="protein sequence ID" value="KAF7687713.1"/>
    <property type="molecule type" value="Genomic_DNA"/>
</dbReference>
<dbReference type="InterPro" id="IPR013106">
    <property type="entry name" value="Ig_V-set"/>
</dbReference>
<evidence type="ECO:0000256" key="1">
    <source>
        <dbReference type="ARBA" id="ARBA00004236"/>
    </source>
</evidence>
<feature type="signal peptide" evidence="9">
    <location>
        <begin position="1"/>
        <end position="22"/>
    </location>
</feature>
<dbReference type="InterPro" id="IPR013783">
    <property type="entry name" value="Ig-like_fold"/>
</dbReference>
<dbReference type="GO" id="GO:0002376">
    <property type="term" value="P:immune system process"/>
    <property type="evidence" value="ECO:0007669"/>
    <property type="project" value="UniProtKB-KW"/>
</dbReference>
<name>A0A8T0A9K3_SILME</name>
<dbReference type="PANTHER" id="PTHR19433">
    <property type="entry name" value="T-CELL RECEPTOR ALPHA CHAIN V REGION-RELATED"/>
    <property type="match status" value="1"/>
</dbReference>
<dbReference type="SMART" id="SM00409">
    <property type="entry name" value="IG"/>
    <property type="match status" value="1"/>
</dbReference>
<evidence type="ECO:0000256" key="7">
    <source>
        <dbReference type="ARBA" id="ARBA00023180"/>
    </source>
</evidence>
<evidence type="ECO:0000256" key="3">
    <source>
        <dbReference type="ARBA" id="ARBA00022729"/>
    </source>
</evidence>
<keyword evidence="6" id="KW-1015">Disulfide bond</keyword>
<keyword evidence="12" id="KW-1185">Reference proteome</keyword>
<dbReference type="SMART" id="SM00406">
    <property type="entry name" value="IGv"/>
    <property type="match status" value="1"/>
</dbReference>
<evidence type="ECO:0000256" key="6">
    <source>
        <dbReference type="ARBA" id="ARBA00023157"/>
    </source>
</evidence>
<dbReference type="InterPro" id="IPR003599">
    <property type="entry name" value="Ig_sub"/>
</dbReference>
<evidence type="ECO:0000256" key="9">
    <source>
        <dbReference type="SAM" id="SignalP"/>
    </source>
</evidence>
<dbReference type="InterPro" id="IPR052051">
    <property type="entry name" value="TCR_complex_component"/>
</dbReference>
<dbReference type="Gene3D" id="2.60.40.10">
    <property type="entry name" value="Immunoglobulins"/>
    <property type="match status" value="1"/>
</dbReference>
<dbReference type="Proteomes" id="UP000606274">
    <property type="component" value="Unassembled WGS sequence"/>
</dbReference>
<evidence type="ECO:0000256" key="2">
    <source>
        <dbReference type="ARBA" id="ARBA00022475"/>
    </source>
</evidence>
<dbReference type="SUPFAM" id="SSF48726">
    <property type="entry name" value="Immunoglobulin"/>
    <property type="match status" value="1"/>
</dbReference>
<keyword evidence="3 9" id="KW-0732">Signal</keyword>
<evidence type="ECO:0000313" key="11">
    <source>
        <dbReference type="EMBL" id="KAF7687713.1"/>
    </source>
</evidence>
<evidence type="ECO:0000256" key="8">
    <source>
        <dbReference type="SAM" id="Phobius"/>
    </source>
</evidence>
<sequence>MVPRGALLVFLSVISLLSETLCSSILEAEVGDDVTIWCKHELKHTDQIFWFKHTNDSVPLLLGCKQIRTSAPSQNCYFFTESNRMVMSVQGENTSLTITAVNVSDTGLYYCSSIRLDQIIFGNSTSLRVEGSYGVFFMLSVMSVIVFLLCGLIFFIQNHRKIHTGAKEKDTENWKKKTRRMQEELHYSYVGFSSVAQ</sequence>
<feature type="chain" id="PRO_5035891771" description="Ig-like domain-containing protein" evidence="9">
    <location>
        <begin position="23"/>
        <end position="197"/>
    </location>
</feature>
<evidence type="ECO:0000256" key="4">
    <source>
        <dbReference type="ARBA" id="ARBA00022859"/>
    </source>
</evidence>
<comment type="subcellular location">
    <subcellularLocation>
        <location evidence="1">Cell membrane</location>
    </subcellularLocation>
</comment>
<dbReference type="CDD" id="cd00099">
    <property type="entry name" value="IgV"/>
    <property type="match status" value="1"/>
</dbReference>
<gene>
    <name evidence="11" type="ORF">HF521_014941</name>
</gene>
<dbReference type="Pfam" id="PF07686">
    <property type="entry name" value="V-set"/>
    <property type="match status" value="1"/>
</dbReference>
<dbReference type="PANTHER" id="PTHR19433:SF111">
    <property type="entry name" value="T CELL RECEPTOR ALPHA VARIABLE 4"/>
    <property type="match status" value="1"/>
</dbReference>
<accession>A0A8T0A9K3</accession>
<keyword evidence="5 8" id="KW-0472">Membrane</keyword>
<feature type="transmembrane region" description="Helical" evidence="8">
    <location>
        <begin position="133"/>
        <end position="156"/>
    </location>
</feature>
<organism evidence="11 12">
    <name type="scientific">Silurus meridionalis</name>
    <name type="common">Southern catfish</name>
    <name type="synonym">Silurus soldatovi meridionalis</name>
    <dbReference type="NCBI Taxonomy" id="175797"/>
    <lineage>
        <taxon>Eukaryota</taxon>
        <taxon>Metazoa</taxon>
        <taxon>Chordata</taxon>
        <taxon>Craniata</taxon>
        <taxon>Vertebrata</taxon>
        <taxon>Euteleostomi</taxon>
        <taxon>Actinopterygii</taxon>
        <taxon>Neopterygii</taxon>
        <taxon>Teleostei</taxon>
        <taxon>Ostariophysi</taxon>
        <taxon>Siluriformes</taxon>
        <taxon>Siluridae</taxon>
        <taxon>Silurus</taxon>
    </lineage>
</organism>
<proteinExistence type="predicted"/>
<dbReference type="GO" id="GO:0009617">
    <property type="term" value="P:response to bacterium"/>
    <property type="evidence" value="ECO:0007669"/>
    <property type="project" value="TreeGrafter"/>
</dbReference>